<sequence>MILLYKPAVGEERDLALAFLSRVKLAHRVLPDEAAGHTLGALMDGAEGDSGLAAEASAIIFSDDFTEEDVRRILDLIMETGLRFQVPILLTADNRDRRLADILEEITSQQAFIGALAHLQQLIDAVGRLNEKDYDPDKWSELKIAIADANDTLADLVGEDAEAAARARDEIVPRRDALAKSMERLLSYRGPNQ</sequence>
<evidence type="ECO:0000313" key="2">
    <source>
        <dbReference type="Proteomes" id="UP000198995"/>
    </source>
</evidence>
<keyword evidence="2" id="KW-1185">Reference proteome</keyword>
<evidence type="ECO:0000313" key="1">
    <source>
        <dbReference type="EMBL" id="SDD23750.1"/>
    </source>
</evidence>
<dbReference type="STRING" id="2741.SAMN04489866_10247"/>
<proteinExistence type="predicted"/>
<accession>A0A1G6T3J9</accession>
<dbReference type="RefSeq" id="WP_091791077.1">
    <property type="nucleotide sequence ID" value="NZ_FNAF01000002.1"/>
</dbReference>
<name>A0A1G6T3J9_PEPNI</name>
<organism evidence="1 2">
    <name type="scientific">Peptococcus niger</name>
    <dbReference type="NCBI Taxonomy" id="2741"/>
    <lineage>
        <taxon>Bacteria</taxon>
        <taxon>Bacillati</taxon>
        <taxon>Bacillota</taxon>
        <taxon>Clostridia</taxon>
        <taxon>Eubacteriales</taxon>
        <taxon>Peptococcaceae</taxon>
        <taxon>Peptococcus</taxon>
    </lineage>
</organism>
<dbReference type="Proteomes" id="UP000198995">
    <property type="component" value="Unassembled WGS sequence"/>
</dbReference>
<gene>
    <name evidence="1" type="ORF">SAMN04489866_10247</name>
</gene>
<dbReference type="AlphaFoldDB" id="A0A1G6T3J9"/>
<protein>
    <submittedName>
        <fullName evidence="1">Uncharacterized protein</fullName>
    </submittedName>
</protein>
<dbReference type="EMBL" id="FNAF01000002">
    <property type="protein sequence ID" value="SDD23750.1"/>
    <property type="molecule type" value="Genomic_DNA"/>
</dbReference>
<reference evidence="1 2" key="1">
    <citation type="submission" date="2016-10" db="EMBL/GenBank/DDBJ databases">
        <authorList>
            <person name="de Groot N.N."/>
        </authorList>
    </citation>
    <scope>NUCLEOTIDE SEQUENCE [LARGE SCALE GENOMIC DNA]</scope>
    <source>
        <strain evidence="1 2">DSM 20475</strain>
    </source>
</reference>